<protein>
    <recommendedName>
        <fullName evidence="1">Wadjet protein JetD C-terminal domain-containing protein</fullName>
    </recommendedName>
</protein>
<dbReference type="Pfam" id="PF09983">
    <property type="entry name" value="JetD_C"/>
    <property type="match status" value="1"/>
</dbReference>
<dbReference type="PATRIC" id="fig|1225564.3.peg.4882"/>
<comment type="caution">
    <text evidence="2">The sequence shown here is derived from an EMBL/GenBank/DDBJ whole genome shotgun (WGS) entry which is preliminary data.</text>
</comment>
<dbReference type="Proteomes" id="UP000035489">
    <property type="component" value="Unassembled WGS sequence"/>
</dbReference>
<accession>A0A0H1R9E6</accession>
<feature type="domain" description="Wadjet protein JetD C-terminal" evidence="1">
    <location>
        <begin position="183"/>
        <end position="267"/>
    </location>
</feature>
<evidence type="ECO:0000313" key="2">
    <source>
        <dbReference type="EMBL" id="KLK91709.1"/>
    </source>
</evidence>
<dbReference type="STRING" id="1225564.AA309_18640"/>
<dbReference type="AlphaFoldDB" id="A0A0H1R9E6"/>
<reference evidence="2 3" key="1">
    <citation type="submission" date="2015-05" db="EMBL/GenBank/DDBJ databases">
        <title>Draft genome sequence of Microvirga vignae strain BR3299, a novel nitrogen fixing bacteria isolated from Brazil semi-aired region.</title>
        <authorList>
            <person name="Zilli J.E."/>
            <person name="Passos S.R."/>
            <person name="Leite J."/>
            <person name="Baldani J.I."/>
            <person name="Xavier G.R."/>
            <person name="Rumjaneck N.G."/>
            <person name="Simoes-Araujo J.L."/>
        </authorList>
    </citation>
    <scope>NUCLEOTIDE SEQUENCE [LARGE SCALE GENOMIC DNA]</scope>
    <source>
        <strain evidence="2 3">BR3299</strain>
    </source>
</reference>
<evidence type="ECO:0000259" key="1">
    <source>
        <dbReference type="Pfam" id="PF09983"/>
    </source>
</evidence>
<sequence>MSDAIRLLAELRKGRRQTVIRAELLVCARSLFLESDKQLPRRLRAALEDLQGNGSIRLPSIRNKEAWDRSTVPPLPHQISLRAVPKERKQRSEAAWTPEFAFASRIQASAKRDALVAINDHFARNRGPWDRMVPYRIRSAQILNDEKAFDRLGLIEGNTICGQAPLSLIGAYNPDLPLVREDAAAASTTVLIVENAHAYDLIASLNRELSVYRSVLWGGGNRVTKRTISALSLRRALSACQANRIEYAGDLDPEGIRIAANLHAELAKEGMALHPASAIYRVMLEMTPFPMATQQQPVGDAIAWLLEEFRADSASLFEGGHRVAQEVLDVPQVTMALRQRIGDTAAKMTIRQSYPH</sequence>
<evidence type="ECO:0000313" key="3">
    <source>
        <dbReference type="Proteomes" id="UP000035489"/>
    </source>
</evidence>
<proteinExistence type="predicted"/>
<dbReference type="InterPro" id="IPR024534">
    <property type="entry name" value="JetD_C"/>
</dbReference>
<name>A0A0H1R9E6_9HYPH</name>
<keyword evidence="3" id="KW-1185">Reference proteome</keyword>
<organism evidence="2 3">
    <name type="scientific">Microvirga vignae</name>
    <dbReference type="NCBI Taxonomy" id="1225564"/>
    <lineage>
        <taxon>Bacteria</taxon>
        <taxon>Pseudomonadati</taxon>
        <taxon>Pseudomonadota</taxon>
        <taxon>Alphaproteobacteria</taxon>
        <taxon>Hyphomicrobiales</taxon>
        <taxon>Methylobacteriaceae</taxon>
        <taxon>Microvirga</taxon>
    </lineage>
</organism>
<gene>
    <name evidence="2" type="ORF">AA309_18640</name>
</gene>
<dbReference type="EMBL" id="LCYG01000047">
    <property type="protein sequence ID" value="KLK91709.1"/>
    <property type="molecule type" value="Genomic_DNA"/>
</dbReference>